<dbReference type="RefSeq" id="WP_243335131.1">
    <property type="nucleotide sequence ID" value="NZ_AP027081.1"/>
</dbReference>
<dbReference type="Gene3D" id="3.30.70.260">
    <property type="match status" value="1"/>
</dbReference>
<protein>
    <recommendedName>
        <fullName evidence="3">DUF493 domain-containing protein</fullName>
    </recommendedName>
</protein>
<evidence type="ECO:0000313" key="1">
    <source>
        <dbReference type="EMBL" id="BDU75135.1"/>
    </source>
</evidence>
<gene>
    <name evidence="1" type="ORF">METESE_00930</name>
</gene>
<proteinExistence type="predicted"/>
<evidence type="ECO:0000313" key="2">
    <source>
        <dbReference type="Proteomes" id="UP001228113"/>
    </source>
</evidence>
<name>A0AA48GVG3_9BACT</name>
<dbReference type="Proteomes" id="UP001228113">
    <property type="component" value="Chromosome"/>
</dbReference>
<dbReference type="EMBL" id="AP027081">
    <property type="protein sequence ID" value="BDU75135.1"/>
    <property type="molecule type" value="Genomic_DNA"/>
</dbReference>
<dbReference type="KEGG" id="msea:METESE_00930"/>
<dbReference type="SUPFAM" id="SSF117991">
    <property type="entry name" value="YbeD/HP0495-like"/>
    <property type="match status" value="1"/>
</dbReference>
<evidence type="ECO:0008006" key="3">
    <source>
        <dbReference type="Google" id="ProtNLM"/>
    </source>
</evidence>
<sequence length="89" mass="9526">MTTCPRPEQTFPQRVPFKIIGRGADMDPAAMAALIQTHLGPQPEADRAHGTAAKGAYTSYTFWVTLPHADAEAPLRAALQGLPGVVMQL</sequence>
<keyword evidence="2" id="KW-1185">Reference proteome</keyword>
<dbReference type="AlphaFoldDB" id="A0AA48GVG3"/>
<dbReference type="Pfam" id="PF04359">
    <property type="entry name" value="DUF493"/>
    <property type="match status" value="1"/>
</dbReference>
<accession>A0AA48GVG3</accession>
<dbReference type="InterPro" id="IPR027471">
    <property type="entry name" value="YbeD-like_sf"/>
</dbReference>
<reference evidence="1" key="1">
    <citation type="journal article" date="2023" name="Int. J. Syst. Evol. Microbiol.">
        <title>Mesoterricola silvestris gen. nov., sp. nov., Mesoterricola sediminis sp. nov., Geothrix oryzae sp. nov., Geothrix edaphica sp. nov., Geothrix rubra sp. nov., and Geothrix limicola sp. nov., six novel members of Acidobacteriota isolated from soils.</title>
        <authorList>
            <person name="Itoh H."/>
            <person name="Sugisawa Y."/>
            <person name="Mise K."/>
            <person name="Xu Z."/>
            <person name="Kuniyasu M."/>
            <person name="Ushijima N."/>
            <person name="Kawano K."/>
            <person name="Kobayashi E."/>
            <person name="Shiratori Y."/>
            <person name="Masuda Y."/>
            <person name="Senoo K."/>
        </authorList>
    </citation>
    <scope>NUCLEOTIDE SEQUENCE</scope>
    <source>
        <strain evidence="1">W786</strain>
    </source>
</reference>
<dbReference type="InterPro" id="IPR007454">
    <property type="entry name" value="UPF0250_YbeD-like"/>
</dbReference>
<organism evidence="1 2">
    <name type="scientific">Mesoterricola sediminis</name>
    <dbReference type="NCBI Taxonomy" id="2927980"/>
    <lineage>
        <taxon>Bacteria</taxon>
        <taxon>Pseudomonadati</taxon>
        <taxon>Acidobacteriota</taxon>
        <taxon>Holophagae</taxon>
        <taxon>Holophagales</taxon>
        <taxon>Holophagaceae</taxon>
        <taxon>Mesoterricola</taxon>
    </lineage>
</organism>